<organism evidence="1 2">
    <name type="scientific">Oryza meyeriana var. granulata</name>
    <dbReference type="NCBI Taxonomy" id="110450"/>
    <lineage>
        <taxon>Eukaryota</taxon>
        <taxon>Viridiplantae</taxon>
        <taxon>Streptophyta</taxon>
        <taxon>Embryophyta</taxon>
        <taxon>Tracheophyta</taxon>
        <taxon>Spermatophyta</taxon>
        <taxon>Magnoliopsida</taxon>
        <taxon>Liliopsida</taxon>
        <taxon>Poales</taxon>
        <taxon>Poaceae</taxon>
        <taxon>BOP clade</taxon>
        <taxon>Oryzoideae</taxon>
        <taxon>Oryzeae</taxon>
        <taxon>Oryzinae</taxon>
        <taxon>Oryza</taxon>
        <taxon>Oryza meyeriana</taxon>
    </lineage>
</organism>
<gene>
    <name evidence="1" type="ORF">E2562_007313</name>
</gene>
<name>A0A6G1CZH8_9ORYZ</name>
<dbReference type="AlphaFoldDB" id="A0A6G1CZH8"/>
<evidence type="ECO:0000313" key="2">
    <source>
        <dbReference type="Proteomes" id="UP000479710"/>
    </source>
</evidence>
<accession>A0A6G1CZH8</accession>
<proteinExistence type="predicted"/>
<evidence type="ECO:0000313" key="1">
    <source>
        <dbReference type="EMBL" id="KAF0905510.1"/>
    </source>
</evidence>
<dbReference type="EMBL" id="SPHZ02000007">
    <property type="protein sequence ID" value="KAF0905510.1"/>
    <property type="molecule type" value="Genomic_DNA"/>
</dbReference>
<protein>
    <submittedName>
        <fullName evidence="1">Uncharacterized protein</fullName>
    </submittedName>
</protein>
<comment type="caution">
    <text evidence="1">The sequence shown here is derived from an EMBL/GenBank/DDBJ whole genome shotgun (WGS) entry which is preliminary data.</text>
</comment>
<dbReference type="Proteomes" id="UP000479710">
    <property type="component" value="Unassembled WGS sequence"/>
</dbReference>
<keyword evidence="2" id="KW-1185">Reference proteome</keyword>
<reference evidence="1 2" key="1">
    <citation type="submission" date="2019-11" db="EMBL/GenBank/DDBJ databases">
        <title>Whole genome sequence of Oryza granulata.</title>
        <authorList>
            <person name="Li W."/>
        </authorList>
    </citation>
    <scope>NUCLEOTIDE SEQUENCE [LARGE SCALE GENOMIC DNA]</scope>
    <source>
        <strain evidence="2">cv. Menghai</strain>
        <tissue evidence="1">Leaf</tissue>
    </source>
</reference>
<sequence>MAPVIFANLSSLSPGPPLRRPSSLISIRQPRLELRPRPCRLQATANPGGTRLRRQGHYQVSRSCFPLASSTFTPATARGSPSSPPDPRHPYPHCLHHRRVVYRATAISGSPPEGRRPDLPPCQQPPVGFSPPPCQLCPRSGSPYRLHHLTDVIHPRATTKGPENKNRMTT</sequence>